<dbReference type="PANTHER" id="PTHR34473">
    <property type="entry name" value="UPF0699 TRANSMEMBRANE PROTEIN YDBS"/>
    <property type="match status" value="1"/>
</dbReference>
<dbReference type="InterPro" id="IPR014529">
    <property type="entry name" value="UCP026631"/>
</dbReference>
<evidence type="ECO:0000256" key="1">
    <source>
        <dbReference type="SAM" id="Phobius"/>
    </source>
</evidence>
<dbReference type="EMBL" id="JAGIKZ010000039">
    <property type="protein sequence ID" value="MBP2243245.1"/>
    <property type="molecule type" value="Genomic_DNA"/>
</dbReference>
<evidence type="ECO:0000313" key="3">
    <source>
        <dbReference type="EMBL" id="MBP2243245.1"/>
    </source>
</evidence>
<feature type="domain" description="YdbS-like PH" evidence="2">
    <location>
        <begin position="252"/>
        <end position="319"/>
    </location>
</feature>
<dbReference type="Pfam" id="PF03703">
    <property type="entry name" value="bPH_2"/>
    <property type="match status" value="3"/>
</dbReference>
<gene>
    <name evidence="3" type="ORF">J2Z40_003833</name>
</gene>
<keyword evidence="4" id="KW-1185">Reference proteome</keyword>
<keyword evidence="1" id="KW-0812">Transmembrane</keyword>
<reference evidence="3 4" key="1">
    <citation type="submission" date="2021-03" db="EMBL/GenBank/DDBJ databases">
        <title>Genomic Encyclopedia of Type Strains, Phase IV (KMG-IV): sequencing the most valuable type-strain genomes for metagenomic binning, comparative biology and taxonomic classification.</title>
        <authorList>
            <person name="Goeker M."/>
        </authorList>
    </citation>
    <scope>NUCLEOTIDE SEQUENCE [LARGE SCALE GENOMIC DNA]</scope>
    <source>
        <strain evidence="3 4">DSM 26675</strain>
    </source>
</reference>
<evidence type="ECO:0000313" key="4">
    <source>
        <dbReference type="Proteomes" id="UP001519293"/>
    </source>
</evidence>
<organism evidence="3 4">
    <name type="scientific">Cytobacillus eiseniae</name>
    <dbReference type="NCBI Taxonomy" id="762947"/>
    <lineage>
        <taxon>Bacteria</taxon>
        <taxon>Bacillati</taxon>
        <taxon>Bacillota</taxon>
        <taxon>Bacilli</taxon>
        <taxon>Bacillales</taxon>
        <taxon>Bacillaceae</taxon>
        <taxon>Cytobacillus</taxon>
    </lineage>
</organism>
<accession>A0ABS4RK11</accession>
<feature type="transmembrane region" description="Helical" evidence="1">
    <location>
        <begin position="39"/>
        <end position="63"/>
    </location>
</feature>
<keyword evidence="1" id="KW-1133">Transmembrane helix</keyword>
<evidence type="ECO:0000259" key="2">
    <source>
        <dbReference type="Pfam" id="PF03703"/>
    </source>
</evidence>
<feature type="domain" description="YdbS-like PH" evidence="2">
    <location>
        <begin position="60"/>
        <end position="138"/>
    </location>
</feature>
<name>A0ABS4RK11_9BACI</name>
<feature type="transmembrane region" description="Helical" evidence="1">
    <location>
        <begin position="349"/>
        <end position="367"/>
    </location>
</feature>
<feature type="transmembrane region" description="Helical" evidence="1">
    <location>
        <begin position="172"/>
        <end position="196"/>
    </location>
</feature>
<proteinExistence type="predicted"/>
<feature type="domain" description="YdbS-like PH" evidence="2">
    <location>
        <begin position="390"/>
        <end position="470"/>
    </location>
</feature>
<dbReference type="RefSeq" id="WP_066400401.1">
    <property type="nucleotide sequence ID" value="NZ_JAGIKZ010000039.1"/>
</dbReference>
<dbReference type="InterPro" id="IPR005182">
    <property type="entry name" value="YdbS-like_PH"/>
</dbReference>
<dbReference type="PANTHER" id="PTHR34473:SF2">
    <property type="entry name" value="UPF0699 TRANSMEMBRANE PROTEIN YDBT"/>
    <property type="match status" value="1"/>
</dbReference>
<keyword evidence="1" id="KW-0472">Membrane</keyword>
<dbReference type="Proteomes" id="UP001519293">
    <property type="component" value="Unassembled WGS sequence"/>
</dbReference>
<comment type="caution">
    <text evidence="3">The sequence shown here is derived from an EMBL/GenBank/DDBJ whole genome shotgun (WGS) entry which is preliminary data.</text>
</comment>
<sequence>MSEPRRLHPISAVINCLKQLKDLLIPFLVFVVFGSKNGLFQLIVSVGIIVIVLIAGILTWLRFTYRLEEGELRIEYGVFVRKKRYIPFERIQSLDLSEGILQRPFNLVKVKVETAGSGGEAEAVLTAISKAEADSIQQVLTSAQQASFNENEEFNQEKPKEEIVYKITFKQLLLLSSTSGGVGVVISAVFAFIFQFEEVIPYEKIFSGLEDVISSGVMMISFLVLIGFFIAWAVALIGMMLKYSDFTVKKVDEDLIITRGLLEKRQLTIPLYRIQAIRISENLVRQPLGLGTVYMESAGGSLENAESARVMLLPIVKSKEIMGILSPYIPDYCFDPVIKPLPNRALRRYLFRGLVVILPLAVLAMIFFSPWGYLSILFILLAIVLSYFKYRDAGWKVDDQQLSLRYRSIIRNTVYMKRNRIQTVSVRESYFQNKKDLASIEATAMSGTGGTGGLVADLEKKDACVIYQWYSYTKSEEFLKEI</sequence>
<feature type="transmembrane region" description="Helical" evidence="1">
    <location>
        <begin position="373"/>
        <end position="390"/>
    </location>
</feature>
<dbReference type="PIRSF" id="PIRSF026631">
    <property type="entry name" value="UCP026631"/>
    <property type="match status" value="1"/>
</dbReference>
<protein>
    <submittedName>
        <fullName evidence="3">Membrane protein</fullName>
    </submittedName>
</protein>
<feature type="transmembrane region" description="Helical" evidence="1">
    <location>
        <begin position="216"/>
        <end position="241"/>
    </location>
</feature>